<dbReference type="EMBL" id="FN648926">
    <property type="protein sequence ID" value="CBN73788.1"/>
    <property type="molecule type" value="Genomic_DNA"/>
</dbReference>
<dbReference type="EMBL" id="FN649731">
    <property type="protein sequence ID" value="CBN73788.1"/>
    <property type="molecule type" value="Genomic_DNA"/>
</dbReference>
<dbReference type="OrthoDB" id="10660140at2759"/>
<protein>
    <submittedName>
        <fullName evidence="1">Uncharacterized protein</fullName>
    </submittedName>
</protein>
<proteinExistence type="predicted"/>
<name>D8LS04_ECTSI</name>
<gene>
    <name evidence="1" type="ORF">Esi_0007_0058</name>
</gene>
<evidence type="ECO:0000313" key="2">
    <source>
        <dbReference type="Proteomes" id="UP000002630"/>
    </source>
</evidence>
<organism evidence="1 2">
    <name type="scientific">Ectocarpus siliculosus</name>
    <name type="common">Brown alga</name>
    <name type="synonym">Conferva siliculosa</name>
    <dbReference type="NCBI Taxonomy" id="2880"/>
    <lineage>
        <taxon>Eukaryota</taxon>
        <taxon>Sar</taxon>
        <taxon>Stramenopiles</taxon>
        <taxon>Ochrophyta</taxon>
        <taxon>PX clade</taxon>
        <taxon>Phaeophyceae</taxon>
        <taxon>Ectocarpales</taxon>
        <taxon>Ectocarpaceae</taxon>
        <taxon>Ectocarpus</taxon>
    </lineage>
</organism>
<keyword evidence="2" id="KW-1185">Reference proteome</keyword>
<evidence type="ECO:0000313" key="1">
    <source>
        <dbReference type="EMBL" id="CBN73788.1"/>
    </source>
</evidence>
<reference evidence="1 2" key="1">
    <citation type="journal article" date="2010" name="Nature">
        <title>The Ectocarpus genome and the independent evolution of multicellularity in brown algae.</title>
        <authorList>
            <person name="Cock J.M."/>
            <person name="Sterck L."/>
            <person name="Rouze P."/>
            <person name="Scornet D."/>
            <person name="Allen A.E."/>
            <person name="Amoutzias G."/>
            <person name="Anthouard V."/>
            <person name="Artiguenave F."/>
            <person name="Aury J.M."/>
            <person name="Badger J.H."/>
            <person name="Beszteri B."/>
            <person name="Billiau K."/>
            <person name="Bonnet E."/>
            <person name="Bothwell J.H."/>
            <person name="Bowler C."/>
            <person name="Boyen C."/>
            <person name="Brownlee C."/>
            <person name="Carrano C.J."/>
            <person name="Charrier B."/>
            <person name="Cho G.Y."/>
            <person name="Coelho S.M."/>
            <person name="Collen J."/>
            <person name="Corre E."/>
            <person name="Da Silva C."/>
            <person name="Delage L."/>
            <person name="Delaroque N."/>
            <person name="Dittami S.M."/>
            <person name="Doulbeau S."/>
            <person name="Elias M."/>
            <person name="Farnham G."/>
            <person name="Gachon C.M."/>
            <person name="Gschloessl B."/>
            <person name="Heesch S."/>
            <person name="Jabbari K."/>
            <person name="Jubin C."/>
            <person name="Kawai H."/>
            <person name="Kimura K."/>
            <person name="Kloareg B."/>
            <person name="Kupper F.C."/>
            <person name="Lang D."/>
            <person name="Le Bail A."/>
            <person name="Leblanc C."/>
            <person name="Lerouge P."/>
            <person name="Lohr M."/>
            <person name="Lopez P.J."/>
            <person name="Martens C."/>
            <person name="Maumus F."/>
            <person name="Michel G."/>
            <person name="Miranda-Saavedra D."/>
            <person name="Morales J."/>
            <person name="Moreau H."/>
            <person name="Motomura T."/>
            <person name="Nagasato C."/>
            <person name="Napoli C.A."/>
            <person name="Nelson D.R."/>
            <person name="Nyvall-Collen P."/>
            <person name="Peters A.F."/>
            <person name="Pommier C."/>
            <person name="Potin P."/>
            <person name="Poulain J."/>
            <person name="Quesneville H."/>
            <person name="Read B."/>
            <person name="Rensing S.A."/>
            <person name="Ritter A."/>
            <person name="Rousvoal S."/>
            <person name="Samanta M."/>
            <person name="Samson G."/>
            <person name="Schroeder D.C."/>
            <person name="Segurens B."/>
            <person name="Strittmatter M."/>
            <person name="Tonon T."/>
            <person name="Tregear J.W."/>
            <person name="Valentin K."/>
            <person name="von Dassow P."/>
            <person name="Yamagishi T."/>
            <person name="Van de Peer Y."/>
            <person name="Wincker P."/>
        </authorList>
    </citation>
    <scope>NUCLEOTIDE SEQUENCE [LARGE SCALE GENOMIC DNA]</scope>
    <source>
        <strain evidence="2">Ec32 / CCAP1310/4</strain>
    </source>
</reference>
<sequence length="65" mass="6498">MEGTAVVEMAEIAGTFEGNLTATKALKHIGGGTSIASCSLTVSAPAVQLPRVALVHPSLPPAPET</sequence>
<dbReference type="InParanoid" id="D8LS04"/>
<dbReference type="AlphaFoldDB" id="D8LS04"/>
<dbReference type="Proteomes" id="UP000002630">
    <property type="component" value="Linkage Group LG06"/>
</dbReference>
<accession>D8LS04</accession>